<gene>
    <name evidence="1" type="ORF">AZF04_13085</name>
</gene>
<name>A0A161QCZ1_9BACI</name>
<evidence type="ECO:0000313" key="1">
    <source>
        <dbReference type="EMBL" id="KYG26015.1"/>
    </source>
</evidence>
<dbReference type="EMBL" id="LTAO01000039">
    <property type="protein sequence ID" value="KYG26015.1"/>
    <property type="molecule type" value="Genomic_DNA"/>
</dbReference>
<dbReference type="STRING" id="519424.AZF04_13085"/>
<sequence length="152" mass="17563">MEKIKIKPAKAHEQQIENEEVLKEIEDVQLYFDQNNLPLKDHSINYVVLRGLYEPIDKTMMLVGVFVNNSHSTITALQGSMQISLRENSEVTFPKMDFKFPPEFLGELHHNEGFIVHVKVPTQGLESEKRVYQTTELLGKIEDIQIIKVDNN</sequence>
<dbReference type="RefSeq" id="WP_061950194.1">
    <property type="nucleotide sequence ID" value="NZ_LTAO01000039.1"/>
</dbReference>
<reference evidence="1" key="1">
    <citation type="submission" date="2016-02" db="EMBL/GenBank/DDBJ databases">
        <title>Genome sequence of Bacillus trypoxylicola KCTC 13244(T).</title>
        <authorList>
            <person name="Jeong H."/>
            <person name="Park S.-H."/>
            <person name="Choi S.-K."/>
        </authorList>
    </citation>
    <scope>NUCLEOTIDE SEQUENCE [LARGE SCALE GENOMIC DNA]</scope>
    <source>
        <strain evidence="1">KCTC 13244</strain>
    </source>
</reference>
<protein>
    <recommendedName>
        <fullName evidence="3">SLAP domain-containing protein</fullName>
    </recommendedName>
</protein>
<proteinExistence type="predicted"/>
<evidence type="ECO:0008006" key="3">
    <source>
        <dbReference type="Google" id="ProtNLM"/>
    </source>
</evidence>
<dbReference type="Proteomes" id="UP000075806">
    <property type="component" value="Unassembled WGS sequence"/>
</dbReference>
<comment type="caution">
    <text evidence="1">The sequence shown here is derived from an EMBL/GenBank/DDBJ whole genome shotgun (WGS) entry which is preliminary data.</text>
</comment>
<dbReference type="OrthoDB" id="2970847at2"/>
<organism evidence="1 2">
    <name type="scientific">Alkalihalobacillus trypoxylicola</name>
    <dbReference type="NCBI Taxonomy" id="519424"/>
    <lineage>
        <taxon>Bacteria</taxon>
        <taxon>Bacillati</taxon>
        <taxon>Bacillota</taxon>
        <taxon>Bacilli</taxon>
        <taxon>Bacillales</taxon>
        <taxon>Bacillaceae</taxon>
        <taxon>Alkalihalobacillus</taxon>
    </lineage>
</organism>
<dbReference type="AlphaFoldDB" id="A0A161QCZ1"/>
<keyword evidence="2" id="KW-1185">Reference proteome</keyword>
<evidence type="ECO:0000313" key="2">
    <source>
        <dbReference type="Proteomes" id="UP000075806"/>
    </source>
</evidence>
<accession>A0A161QCZ1</accession>